<dbReference type="SMART" id="SM01150">
    <property type="entry name" value="DUF1338"/>
    <property type="match status" value="1"/>
</dbReference>
<reference evidence="8 9" key="1">
    <citation type="submission" date="2017-06" db="EMBL/GenBank/DDBJ databases">
        <authorList>
            <person name="Kim H.J."/>
            <person name="Triplett B.A."/>
        </authorList>
    </citation>
    <scope>NUCLEOTIDE SEQUENCE [LARGE SCALE GENOMIC DNA]</scope>
    <source>
        <strain evidence="8">FRACA_ARgP5</strain>
    </source>
</reference>
<evidence type="ECO:0000313" key="9">
    <source>
        <dbReference type="Proteomes" id="UP000234331"/>
    </source>
</evidence>
<proteinExistence type="inferred from homology"/>
<dbReference type="GO" id="GO:0051213">
    <property type="term" value="F:dioxygenase activity"/>
    <property type="evidence" value="ECO:0007669"/>
    <property type="project" value="UniProtKB-KW"/>
</dbReference>
<sequence length="484" mass="53128">MPEVRWEPHQLRAAFARRLSELFGRDVPAYPTLLAATREVNLRVLGSQGARAERLGDLSRVGDERHGAIRVGTPRELSQVGRIFAAMGMYPVGFYDLREAATRAVPVVATAFRPLDPPELARGPFRVFTSMLVPGDRRFFTADLGRRLDHALADRTLFPPLLLDLADRAIAWHGLDPADAESFLALATDALRLSPEPVDRAWFTELSRVCAVAADIGAGRTTHLNHLTPRVLDIDELYAVMRGRGLEMIDTIQGPPHWAGPDLLLRQTSMRALAEHRPFREPDGTITHGTVRVRFGEVESRGIAATVRGRALYDELTAEVEETVADATRSAPVPAPERARLAAELWNRRVPASEAALAQHDLAYFTYTVEPDGRHPGGPPPLTLPDLLDQGWIRAEPIVYEDFLPRSAAGIFQSNLDTAGRRDAAAPGTELDAAWLAGALGRPLRDPHTLYDRLRRDSVARVAEQLGLPGRLLPVTVSPGDDAP</sequence>
<dbReference type="EC" id="1.13.11.93" evidence="6"/>
<keyword evidence="2" id="KW-0223">Dioxygenase</keyword>
<dbReference type="InterPro" id="IPR009770">
    <property type="entry name" value="HGLS"/>
</dbReference>
<evidence type="ECO:0000256" key="7">
    <source>
        <dbReference type="ARBA" id="ARBA00035045"/>
    </source>
</evidence>
<organism evidence="8 9">
    <name type="scientific">Frankia canadensis</name>
    <dbReference type="NCBI Taxonomy" id="1836972"/>
    <lineage>
        <taxon>Bacteria</taxon>
        <taxon>Bacillati</taxon>
        <taxon>Actinomycetota</taxon>
        <taxon>Actinomycetes</taxon>
        <taxon>Frankiales</taxon>
        <taxon>Frankiaceae</taxon>
        <taxon>Frankia</taxon>
    </lineage>
</organism>
<protein>
    <recommendedName>
        <fullName evidence="6">2-oxoadipate dioxygenase/decarboxylase</fullName>
        <ecNumber evidence="6">1.13.11.93</ecNumber>
    </recommendedName>
    <alternativeName>
        <fullName evidence="7">2-hydroxyglutarate synthase</fullName>
    </alternativeName>
</protein>
<name>A0A2I2KZ07_9ACTN</name>
<dbReference type="Pfam" id="PF07063">
    <property type="entry name" value="HGLS"/>
    <property type="match status" value="1"/>
</dbReference>
<keyword evidence="4" id="KW-0408">Iron</keyword>
<dbReference type="Proteomes" id="UP000234331">
    <property type="component" value="Unassembled WGS sequence"/>
</dbReference>
<dbReference type="PANTHER" id="PTHR39479:SF2">
    <property type="entry name" value="2-OXOADIPATE DIOXYGENASE_DECARBOXYLASE"/>
    <property type="match status" value="1"/>
</dbReference>
<dbReference type="PANTHER" id="PTHR39479">
    <property type="match status" value="1"/>
</dbReference>
<keyword evidence="3" id="KW-0560">Oxidoreductase</keyword>
<evidence type="ECO:0000256" key="3">
    <source>
        <dbReference type="ARBA" id="ARBA00023002"/>
    </source>
</evidence>
<evidence type="ECO:0000256" key="5">
    <source>
        <dbReference type="ARBA" id="ARBA00035013"/>
    </source>
</evidence>
<evidence type="ECO:0000313" key="8">
    <source>
        <dbReference type="EMBL" id="SNQ50896.1"/>
    </source>
</evidence>
<comment type="cofactor">
    <cofactor evidence="1">
        <name>Fe(2+)</name>
        <dbReference type="ChEBI" id="CHEBI:29033"/>
    </cofactor>
</comment>
<dbReference type="AlphaFoldDB" id="A0A2I2KZ07"/>
<accession>A0A2I2KZ07</accession>
<gene>
    <name evidence="8" type="ORF">FRACA_560014</name>
</gene>
<evidence type="ECO:0000256" key="2">
    <source>
        <dbReference type="ARBA" id="ARBA00022964"/>
    </source>
</evidence>
<dbReference type="EMBL" id="FZMO01000512">
    <property type="protein sequence ID" value="SNQ50896.1"/>
    <property type="molecule type" value="Genomic_DNA"/>
</dbReference>
<keyword evidence="9" id="KW-1185">Reference proteome</keyword>
<dbReference type="Gene3D" id="3.10.180.80">
    <property type="entry name" value="Uncharacterised protein PF07063, DUF1338"/>
    <property type="match status" value="1"/>
</dbReference>
<evidence type="ECO:0000256" key="1">
    <source>
        <dbReference type="ARBA" id="ARBA00001954"/>
    </source>
</evidence>
<evidence type="ECO:0000256" key="4">
    <source>
        <dbReference type="ARBA" id="ARBA00023004"/>
    </source>
</evidence>
<comment type="similarity">
    <text evidence="5">Belongs to the 2-oxoadipate dioxygenase/decarboxylase family.</text>
</comment>
<evidence type="ECO:0000256" key="6">
    <source>
        <dbReference type="ARBA" id="ARBA00035023"/>
    </source>
</evidence>